<dbReference type="Pfam" id="PF12260">
    <property type="entry name" value="PIP49_C"/>
    <property type="match status" value="1"/>
</dbReference>
<comment type="subcellular location">
    <subcellularLocation>
        <location evidence="1">Endoplasmic reticulum membrane</location>
        <topology evidence="1">Single-pass type II membrane protein</topology>
    </subcellularLocation>
</comment>
<evidence type="ECO:0000256" key="7">
    <source>
        <dbReference type="ARBA" id="ARBA00023136"/>
    </source>
</evidence>
<feature type="domain" description="FAM69 protein-kinase" evidence="9">
    <location>
        <begin position="153"/>
        <end position="347"/>
    </location>
</feature>
<comment type="similarity">
    <text evidence="2">Belongs to the DIPK family.</text>
</comment>
<dbReference type="EMBL" id="KB201244">
    <property type="protein sequence ID" value="ESO98522.1"/>
    <property type="molecule type" value="Genomic_DNA"/>
</dbReference>
<keyword evidence="7" id="KW-0472">Membrane</keyword>
<evidence type="ECO:0000256" key="6">
    <source>
        <dbReference type="ARBA" id="ARBA00022989"/>
    </source>
</evidence>
<dbReference type="OrthoDB" id="8543887at2759"/>
<dbReference type="InterPro" id="IPR029244">
    <property type="entry name" value="FAM69_N"/>
</dbReference>
<gene>
    <name evidence="11" type="ORF">LOTGIDRAFT_174208</name>
</gene>
<dbReference type="KEGG" id="lgi:LOTGIDRAFT_174208"/>
<protein>
    <recommendedName>
        <fullName evidence="13">FAM69 protein-kinase domain-containing protein</fullName>
    </recommendedName>
</protein>
<evidence type="ECO:0008006" key="13">
    <source>
        <dbReference type="Google" id="ProtNLM"/>
    </source>
</evidence>
<accession>V4AMZ4</accession>
<evidence type="ECO:0000256" key="2">
    <source>
        <dbReference type="ARBA" id="ARBA00006338"/>
    </source>
</evidence>
<evidence type="ECO:0000259" key="10">
    <source>
        <dbReference type="Pfam" id="PF14875"/>
    </source>
</evidence>
<evidence type="ECO:0000256" key="4">
    <source>
        <dbReference type="ARBA" id="ARBA00022824"/>
    </source>
</evidence>
<dbReference type="Pfam" id="PF14875">
    <property type="entry name" value="PIP49_N"/>
    <property type="match status" value="1"/>
</dbReference>
<keyword evidence="3" id="KW-0812">Transmembrane</keyword>
<evidence type="ECO:0000259" key="9">
    <source>
        <dbReference type="Pfam" id="PF12260"/>
    </source>
</evidence>
<reference evidence="11 12" key="1">
    <citation type="journal article" date="2013" name="Nature">
        <title>Insights into bilaterian evolution from three spiralian genomes.</title>
        <authorList>
            <person name="Simakov O."/>
            <person name="Marletaz F."/>
            <person name="Cho S.J."/>
            <person name="Edsinger-Gonzales E."/>
            <person name="Havlak P."/>
            <person name="Hellsten U."/>
            <person name="Kuo D.H."/>
            <person name="Larsson T."/>
            <person name="Lv J."/>
            <person name="Arendt D."/>
            <person name="Savage R."/>
            <person name="Osoegawa K."/>
            <person name="de Jong P."/>
            <person name="Grimwood J."/>
            <person name="Chapman J.A."/>
            <person name="Shapiro H."/>
            <person name="Aerts A."/>
            <person name="Otillar R.P."/>
            <person name="Terry A.Y."/>
            <person name="Boore J.L."/>
            <person name="Grigoriev I.V."/>
            <person name="Lindberg D.R."/>
            <person name="Seaver E.C."/>
            <person name="Weisblat D.A."/>
            <person name="Putnam N.H."/>
            <person name="Rokhsar D.S."/>
        </authorList>
    </citation>
    <scope>NUCLEOTIDE SEQUENCE [LARGE SCALE GENOMIC DNA]</scope>
</reference>
<feature type="domain" description="FAM69 N-terminal" evidence="10">
    <location>
        <begin position="8"/>
        <end position="51"/>
    </location>
</feature>
<keyword evidence="5" id="KW-0735">Signal-anchor</keyword>
<dbReference type="PANTHER" id="PTHR21093:SF2">
    <property type="entry name" value="DIVERGENT PROTEIN KINASE DOMAIN 1C"/>
    <property type="match status" value="1"/>
</dbReference>
<evidence type="ECO:0000313" key="12">
    <source>
        <dbReference type="Proteomes" id="UP000030746"/>
    </source>
</evidence>
<keyword evidence="12" id="KW-1185">Reference proteome</keyword>
<name>V4AMZ4_LOTGI</name>
<sequence>MTITFLKCSDSLYKQRIKSACELYRQNKIVGKLCPALCDEKTVQYKICTNHLGGKISVLVNCDGVCSPGKTIDAVLKSSLSAYLGIMEQNLPELADSLPIHTLEDLRTRVSEKVNRALGTNDIYQGDVIQRVFHKDYHSYITSFGIKAFIVSVWSLVQQEEYLITKLFQHSSFFPKIYQSCGPFYLLESAPPGPILDPSVNPLIPETSTWKERVKVAIKLLDTVRVLDSGFNQTLHMCDIKGENFGFNSDGELKPIDPDDLLPDATLLKRYEMKAPCRRDKDCDILECLGICQEGVCLKQRKNNNLQGVCNMILKWGNSKIDLGVLRYPPSSIKKPLAVIIKKCIRPSITDFKPDRVLENKLRQLLLSSV</sequence>
<dbReference type="Proteomes" id="UP000030746">
    <property type="component" value="Unassembled WGS sequence"/>
</dbReference>
<dbReference type="CTD" id="20242656"/>
<evidence type="ECO:0000256" key="5">
    <source>
        <dbReference type="ARBA" id="ARBA00022968"/>
    </source>
</evidence>
<dbReference type="OMA" id="CNICEDI"/>
<keyword evidence="6" id="KW-1133">Transmembrane helix</keyword>
<dbReference type="RefSeq" id="XP_009050786.1">
    <property type="nucleotide sequence ID" value="XM_009052538.1"/>
</dbReference>
<keyword evidence="8" id="KW-1015">Disulfide bond</keyword>
<dbReference type="GeneID" id="20242656"/>
<evidence type="ECO:0000256" key="8">
    <source>
        <dbReference type="ARBA" id="ARBA00023157"/>
    </source>
</evidence>
<proteinExistence type="inferred from homology"/>
<evidence type="ECO:0000256" key="1">
    <source>
        <dbReference type="ARBA" id="ARBA00004648"/>
    </source>
</evidence>
<dbReference type="InterPro" id="IPR022049">
    <property type="entry name" value="FAM69_kinase_dom"/>
</dbReference>
<dbReference type="PANTHER" id="PTHR21093">
    <property type="entry name" value="DIVERGENT PROTEIN KINASE DOMAIN 1C-RELATED"/>
    <property type="match status" value="1"/>
</dbReference>
<dbReference type="GO" id="GO:0005789">
    <property type="term" value="C:endoplasmic reticulum membrane"/>
    <property type="evidence" value="ECO:0007669"/>
    <property type="project" value="UniProtKB-SubCell"/>
</dbReference>
<evidence type="ECO:0000313" key="11">
    <source>
        <dbReference type="EMBL" id="ESO98522.1"/>
    </source>
</evidence>
<evidence type="ECO:0000256" key="3">
    <source>
        <dbReference type="ARBA" id="ARBA00022692"/>
    </source>
</evidence>
<dbReference type="HOGENOM" id="CLU_042490_0_0_1"/>
<organism evidence="11 12">
    <name type="scientific">Lottia gigantea</name>
    <name type="common">Giant owl limpet</name>
    <dbReference type="NCBI Taxonomy" id="225164"/>
    <lineage>
        <taxon>Eukaryota</taxon>
        <taxon>Metazoa</taxon>
        <taxon>Spiralia</taxon>
        <taxon>Lophotrochozoa</taxon>
        <taxon>Mollusca</taxon>
        <taxon>Gastropoda</taxon>
        <taxon>Patellogastropoda</taxon>
        <taxon>Lottioidea</taxon>
        <taxon>Lottiidae</taxon>
        <taxon>Lottia</taxon>
    </lineage>
</organism>
<keyword evidence="4" id="KW-0256">Endoplasmic reticulum</keyword>
<dbReference type="AlphaFoldDB" id="V4AMZ4"/>